<comment type="caution">
    <text evidence="1">The sequence shown here is derived from an EMBL/GenBank/DDBJ whole genome shotgun (WGS) entry which is preliminary data.</text>
</comment>
<evidence type="ECO:0008006" key="3">
    <source>
        <dbReference type="Google" id="ProtNLM"/>
    </source>
</evidence>
<name>A0A268S4Q0_SHOCL</name>
<dbReference type="EMBL" id="NPBS01000012">
    <property type="protein sequence ID" value="PAF27470.1"/>
    <property type="molecule type" value="Genomic_DNA"/>
</dbReference>
<accession>A0A268S4Q0</accession>
<evidence type="ECO:0000313" key="1">
    <source>
        <dbReference type="EMBL" id="PAF27470.1"/>
    </source>
</evidence>
<dbReference type="Proteomes" id="UP000216133">
    <property type="component" value="Unassembled WGS sequence"/>
</dbReference>
<dbReference type="RefSeq" id="WP_095238159.1">
    <property type="nucleotide sequence ID" value="NZ_CP155469.1"/>
</dbReference>
<dbReference type="AlphaFoldDB" id="A0A268S4Q0"/>
<reference evidence="1 2" key="1">
    <citation type="submission" date="2017-07" db="EMBL/GenBank/DDBJ databases">
        <title>Isolation and whole genome analysis of endospore-forming bacteria from heroin.</title>
        <authorList>
            <person name="Kalinowski J."/>
            <person name="Ahrens B."/>
            <person name="Al-Dilaimi A."/>
            <person name="Winkler A."/>
            <person name="Wibberg D."/>
            <person name="Schleenbecker U."/>
            <person name="Ruckert C."/>
            <person name="Wolfel R."/>
            <person name="Grass G."/>
        </authorList>
    </citation>
    <scope>NUCLEOTIDE SEQUENCE [LARGE SCALE GENOMIC DNA]</scope>
    <source>
        <strain evidence="1 2">7523-2</strain>
    </source>
</reference>
<gene>
    <name evidence="1" type="ORF">CHH61_03140</name>
</gene>
<proteinExistence type="predicted"/>
<organism evidence="1 2">
    <name type="scientific">Shouchella clausii</name>
    <name type="common">Alkalihalobacillus clausii</name>
    <dbReference type="NCBI Taxonomy" id="79880"/>
    <lineage>
        <taxon>Bacteria</taxon>
        <taxon>Bacillati</taxon>
        <taxon>Bacillota</taxon>
        <taxon>Bacilli</taxon>
        <taxon>Bacillales</taxon>
        <taxon>Bacillaceae</taxon>
        <taxon>Shouchella</taxon>
    </lineage>
</organism>
<evidence type="ECO:0000313" key="2">
    <source>
        <dbReference type="Proteomes" id="UP000216133"/>
    </source>
</evidence>
<sequence length="71" mass="8515">MRQVLVAVSTFIAILAICKYRYRLLNAFLRQPLLRRLAVRAVLRMPFVRNRFMPTLFTRPAEPTELYKEKF</sequence>
<protein>
    <recommendedName>
        <fullName evidence="3">Sodium:proton antiporter</fullName>
    </recommendedName>
</protein>